<organism evidence="2 3">
    <name type="scientific">Mycteria americana</name>
    <name type="common">Wood stork</name>
    <dbReference type="NCBI Taxonomy" id="33587"/>
    <lineage>
        <taxon>Eukaryota</taxon>
        <taxon>Metazoa</taxon>
        <taxon>Chordata</taxon>
        <taxon>Craniata</taxon>
        <taxon>Vertebrata</taxon>
        <taxon>Euteleostomi</taxon>
        <taxon>Archelosauria</taxon>
        <taxon>Archosauria</taxon>
        <taxon>Dinosauria</taxon>
        <taxon>Saurischia</taxon>
        <taxon>Theropoda</taxon>
        <taxon>Coelurosauria</taxon>
        <taxon>Aves</taxon>
        <taxon>Neognathae</taxon>
        <taxon>Neoaves</taxon>
        <taxon>Aequornithes</taxon>
        <taxon>Ciconiiformes</taxon>
        <taxon>Ciconiidae</taxon>
        <taxon>Mycteria</taxon>
    </lineage>
</organism>
<protein>
    <recommendedName>
        <fullName evidence="4">Rna-directed dna polymerase from mobile element jockey-like</fullName>
    </recommendedName>
</protein>
<evidence type="ECO:0000313" key="3">
    <source>
        <dbReference type="Proteomes" id="UP001333110"/>
    </source>
</evidence>
<comment type="caution">
    <text evidence="2">The sequence shown here is derived from an EMBL/GenBank/DDBJ whole genome shotgun (WGS) entry which is preliminary data.</text>
</comment>
<evidence type="ECO:0000256" key="1">
    <source>
        <dbReference type="SAM" id="MobiDB-lite"/>
    </source>
</evidence>
<evidence type="ECO:0008006" key="4">
    <source>
        <dbReference type="Google" id="ProtNLM"/>
    </source>
</evidence>
<evidence type="ECO:0000313" key="2">
    <source>
        <dbReference type="EMBL" id="KAK4806316.1"/>
    </source>
</evidence>
<dbReference type="PANTHER" id="PTHR33332">
    <property type="entry name" value="REVERSE TRANSCRIPTASE DOMAIN-CONTAINING PROTEIN"/>
    <property type="match status" value="1"/>
</dbReference>
<name>A0AAN7N811_MYCAM</name>
<reference evidence="2 3" key="1">
    <citation type="journal article" date="2023" name="J. Hered.">
        <title>Chromosome-level genome of the wood stork (Mycteria americana) provides insight into avian chromosome evolution.</title>
        <authorList>
            <person name="Flamio R. Jr."/>
            <person name="Ramstad K.M."/>
        </authorList>
    </citation>
    <scope>NUCLEOTIDE SEQUENCE [LARGE SCALE GENOMIC DNA]</scope>
    <source>
        <strain evidence="2">JAX WOST 10</strain>
    </source>
</reference>
<dbReference type="Proteomes" id="UP001333110">
    <property type="component" value="Unassembled WGS sequence"/>
</dbReference>
<sequence length="225" mass="25626">MNDLDDGADVPSANDTKAGGEADSPEGRAASQRDFARLEKWADGNLMKFNKEKCKVLPLGRNNPAGKHLGREGPGGLGGHQVDHEPEAHCNSGLGSIRQGVVSRWREVILLLCSMLVRTHLECWVQRWAPQYERDMDILKRDLLVAFPYIKGLIRWRETFSRVCSDRTRDNGFDLTEGRFRLDVRRRRCTTRVVRHWHGLPREVLDGPSWEAFKVRLAGAWSDLI</sequence>
<feature type="region of interest" description="Disordered" evidence="1">
    <location>
        <begin position="1"/>
        <end position="35"/>
    </location>
</feature>
<dbReference type="AlphaFoldDB" id="A0AAN7N811"/>
<gene>
    <name evidence="2" type="ORF">QYF61_008502</name>
</gene>
<dbReference type="EMBL" id="JAUNZN010000043">
    <property type="protein sequence ID" value="KAK4806316.1"/>
    <property type="molecule type" value="Genomic_DNA"/>
</dbReference>
<keyword evidence="3" id="KW-1185">Reference proteome</keyword>
<proteinExistence type="predicted"/>
<accession>A0AAN7N811</accession>